<keyword evidence="1" id="KW-1133">Transmembrane helix</keyword>
<sequence>MGLGVPARQGNRNKTFLWAPFFLSFLASFLFQIGRLLGSFCFGSSFSSDFLLLLCVQRFCLFSFLSSSFARSFLVSLSHSLHTNKQTPSPHTTPLICQLPNYPPTSTTEGTIDRSRL</sequence>
<keyword evidence="1" id="KW-0472">Membrane</keyword>
<keyword evidence="3" id="KW-1185">Reference proteome</keyword>
<gene>
    <name evidence="2" type="ORF">DM02DRAFT_126974</name>
</gene>
<evidence type="ECO:0000256" key="1">
    <source>
        <dbReference type="SAM" id="Phobius"/>
    </source>
</evidence>
<name>A0A2V1E4M1_9PLEO</name>
<accession>A0A2V1E4M1</accession>
<reference evidence="2 3" key="1">
    <citation type="journal article" date="2018" name="Sci. Rep.">
        <title>Comparative genomics provides insights into the lifestyle and reveals functional heterogeneity of dark septate endophytic fungi.</title>
        <authorList>
            <person name="Knapp D.G."/>
            <person name="Nemeth J.B."/>
            <person name="Barry K."/>
            <person name="Hainaut M."/>
            <person name="Henrissat B."/>
            <person name="Johnson J."/>
            <person name="Kuo A."/>
            <person name="Lim J.H.P."/>
            <person name="Lipzen A."/>
            <person name="Nolan M."/>
            <person name="Ohm R.A."/>
            <person name="Tamas L."/>
            <person name="Grigoriev I.V."/>
            <person name="Spatafora J.W."/>
            <person name="Nagy L.G."/>
            <person name="Kovacs G.M."/>
        </authorList>
    </citation>
    <scope>NUCLEOTIDE SEQUENCE [LARGE SCALE GENOMIC DNA]</scope>
    <source>
        <strain evidence="2 3">DSE2036</strain>
    </source>
</reference>
<proteinExistence type="predicted"/>
<dbReference type="Proteomes" id="UP000244855">
    <property type="component" value="Unassembled WGS sequence"/>
</dbReference>
<evidence type="ECO:0000313" key="3">
    <source>
        <dbReference type="Proteomes" id="UP000244855"/>
    </source>
</evidence>
<keyword evidence="1" id="KW-0812">Transmembrane</keyword>
<protein>
    <recommendedName>
        <fullName evidence="4">Transmembrane protein</fullName>
    </recommendedName>
</protein>
<feature type="transmembrane region" description="Helical" evidence="1">
    <location>
        <begin position="50"/>
        <end position="70"/>
    </location>
</feature>
<evidence type="ECO:0000313" key="2">
    <source>
        <dbReference type="EMBL" id="PVI05102.1"/>
    </source>
</evidence>
<evidence type="ECO:0008006" key="4">
    <source>
        <dbReference type="Google" id="ProtNLM"/>
    </source>
</evidence>
<dbReference type="AlphaFoldDB" id="A0A2V1E4M1"/>
<dbReference type="EMBL" id="KZ805316">
    <property type="protein sequence ID" value="PVI05102.1"/>
    <property type="molecule type" value="Genomic_DNA"/>
</dbReference>
<organism evidence="2 3">
    <name type="scientific">Periconia macrospinosa</name>
    <dbReference type="NCBI Taxonomy" id="97972"/>
    <lineage>
        <taxon>Eukaryota</taxon>
        <taxon>Fungi</taxon>
        <taxon>Dikarya</taxon>
        <taxon>Ascomycota</taxon>
        <taxon>Pezizomycotina</taxon>
        <taxon>Dothideomycetes</taxon>
        <taxon>Pleosporomycetidae</taxon>
        <taxon>Pleosporales</taxon>
        <taxon>Massarineae</taxon>
        <taxon>Periconiaceae</taxon>
        <taxon>Periconia</taxon>
    </lineage>
</organism>
<feature type="transmembrane region" description="Helical" evidence="1">
    <location>
        <begin position="16"/>
        <end position="38"/>
    </location>
</feature>